<proteinExistence type="predicted"/>
<dbReference type="PANTHER" id="PTHR30265:SF4">
    <property type="entry name" value="KOW MOTIF FAMILY PROTEIN, EXPRESSED"/>
    <property type="match status" value="1"/>
</dbReference>
<dbReference type="CDD" id="cd09895">
    <property type="entry name" value="NGN_SP_UpxY"/>
    <property type="match status" value="1"/>
</dbReference>
<evidence type="ECO:0000313" key="5">
    <source>
        <dbReference type="EMBL" id="EIZ01121.1"/>
    </source>
</evidence>
<dbReference type="GO" id="GO:0031564">
    <property type="term" value="P:transcription antitermination"/>
    <property type="evidence" value="ECO:0007669"/>
    <property type="project" value="UniProtKB-KW"/>
</dbReference>
<name>I9BMV6_BACFG</name>
<dbReference type="AlphaFoldDB" id="I9BMV6"/>
<keyword evidence="2" id="KW-0805">Transcription regulation</keyword>
<organism evidence="5 6">
    <name type="scientific">Bacteroides fragilis CL05T12C13</name>
    <dbReference type="NCBI Taxonomy" id="997881"/>
    <lineage>
        <taxon>Bacteria</taxon>
        <taxon>Pseudomonadati</taxon>
        <taxon>Bacteroidota</taxon>
        <taxon>Bacteroidia</taxon>
        <taxon>Bacteroidales</taxon>
        <taxon>Bacteroidaceae</taxon>
        <taxon>Bacteroides</taxon>
    </lineage>
</organism>
<dbReference type="Pfam" id="PF02357">
    <property type="entry name" value="NusG"/>
    <property type="match status" value="1"/>
</dbReference>
<gene>
    <name evidence="5" type="ORF">HMPREF1080_01007</name>
</gene>
<sequence length="182" mass="21248">MLKLFLTNVVLETTDSDKHWYVVLTRTNSERKVRDYFQLQEVDTFLPVQNRVIEREGKRIERERLLLPRMVFVHISRQEMAAVRSTLNVYDFLRDRSTGAPTCIPDAQMADFRYMLDYSQDQVILTGESIPKGTRVVVAKGDLQGLRGELVRYNNKYHILVRIDMFGSAMVTIPASYVRKEK</sequence>
<dbReference type="EMBL" id="AGXP01000013">
    <property type="protein sequence ID" value="EIZ01121.1"/>
    <property type="molecule type" value="Genomic_DNA"/>
</dbReference>
<dbReference type="GO" id="GO:0006354">
    <property type="term" value="P:DNA-templated transcription elongation"/>
    <property type="evidence" value="ECO:0007669"/>
    <property type="project" value="InterPro"/>
</dbReference>
<dbReference type="InterPro" id="IPR036735">
    <property type="entry name" value="NGN_dom_sf"/>
</dbReference>
<dbReference type="Proteomes" id="UP000003917">
    <property type="component" value="Unassembled WGS sequence"/>
</dbReference>
<dbReference type="InterPro" id="IPR043425">
    <property type="entry name" value="NusG-like"/>
</dbReference>
<dbReference type="NCBIfam" id="NF033644">
    <property type="entry name" value="antiterm_UpxY"/>
    <property type="match status" value="1"/>
</dbReference>
<dbReference type="SUPFAM" id="SSF82679">
    <property type="entry name" value="N-utilization substance G protein NusG, N-terminal domain"/>
    <property type="match status" value="1"/>
</dbReference>
<dbReference type="Gene3D" id="3.30.70.940">
    <property type="entry name" value="NusG, N-terminal domain"/>
    <property type="match status" value="1"/>
</dbReference>
<evidence type="ECO:0000256" key="3">
    <source>
        <dbReference type="ARBA" id="ARBA00023163"/>
    </source>
</evidence>
<dbReference type="PATRIC" id="fig|997881.3.peg.1057"/>
<feature type="domain" description="NusG-like N-terminal" evidence="4">
    <location>
        <begin position="18"/>
        <end position="113"/>
    </location>
</feature>
<dbReference type="PANTHER" id="PTHR30265">
    <property type="entry name" value="RHO-INTERACTING TRANSCRIPTION TERMINATION FACTOR NUSG"/>
    <property type="match status" value="1"/>
</dbReference>
<keyword evidence="3" id="KW-0804">Transcription</keyword>
<evidence type="ECO:0000259" key="4">
    <source>
        <dbReference type="Pfam" id="PF02357"/>
    </source>
</evidence>
<dbReference type="HOGENOM" id="CLU_067287_5_2_10"/>
<accession>I9BMV6</accession>
<evidence type="ECO:0000313" key="6">
    <source>
        <dbReference type="Proteomes" id="UP000003917"/>
    </source>
</evidence>
<comment type="caution">
    <text evidence="5">The sequence shown here is derived from an EMBL/GenBank/DDBJ whole genome shotgun (WGS) entry which is preliminary data.</text>
</comment>
<evidence type="ECO:0000256" key="2">
    <source>
        <dbReference type="ARBA" id="ARBA00023015"/>
    </source>
</evidence>
<reference evidence="5 6" key="1">
    <citation type="submission" date="2012-02" db="EMBL/GenBank/DDBJ databases">
        <title>The Genome Sequence of Bacteroides fragilis CL05T12C13.</title>
        <authorList>
            <consortium name="The Broad Institute Genome Sequencing Platform"/>
            <person name="Earl A."/>
            <person name="Ward D."/>
            <person name="Feldgarden M."/>
            <person name="Gevers D."/>
            <person name="Zitomersky N.L."/>
            <person name="Coyne M.J."/>
            <person name="Comstock L.E."/>
            <person name="Young S.K."/>
            <person name="Zeng Q."/>
            <person name="Gargeya S."/>
            <person name="Fitzgerald M."/>
            <person name="Haas B."/>
            <person name="Abouelleil A."/>
            <person name="Alvarado L."/>
            <person name="Arachchi H.M."/>
            <person name="Berlin A."/>
            <person name="Chapman S.B."/>
            <person name="Gearin G."/>
            <person name="Goldberg J."/>
            <person name="Griggs A."/>
            <person name="Gujja S."/>
            <person name="Hansen M."/>
            <person name="Heiman D."/>
            <person name="Howarth C."/>
            <person name="Larimer J."/>
            <person name="Lui A."/>
            <person name="MacDonald P.J.P."/>
            <person name="McCowen C."/>
            <person name="Montmayeur A."/>
            <person name="Murphy C."/>
            <person name="Neiman D."/>
            <person name="Pearson M."/>
            <person name="Priest M."/>
            <person name="Roberts A."/>
            <person name="Saif S."/>
            <person name="Shea T."/>
            <person name="Sisk P."/>
            <person name="Stolte C."/>
            <person name="Sykes S."/>
            <person name="Wortman J."/>
            <person name="Nusbaum C."/>
            <person name="Birren B."/>
        </authorList>
    </citation>
    <scope>NUCLEOTIDE SEQUENCE [LARGE SCALE GENOMIC DNA]</scope>
    <source>
        <strain evidence="5 6">CL05T12C13</strain>
    </source>
</reference>
<keyword evidence="1" id="KW-0889">Transcription antitermination</keyword>
<protein>
    <recommendedName>
        <fullName evidence="4">NusG-like N-terminal domain-containing protein</fullName>
    </recommendedName>
</protein>
<dbReference type="InterPro" id="IPR006645">
    <property type="entry name" value="NGN-like_dom"/>
</dbReference>
<evidence type="ECO:0000256" key="1">
    <source>
        <dbReference type="ARBA" id="ARBA00022814"/>
    </source>
</evidence>